<evidence type="ECO:0000313" key="2">
    <source>
        <dbReference type="Proteomes" id="UP001319846"/>
    </source>
</evidence>
<dbReference type="Proteomes" id="UP001319846">
    <property type="component" value="Unassembled WGS sequence"/>
</dbReference>
<name>A0ACC5VX99_9GAMM</name>
<dbReference type="EMBL" id="JABYQT010000008">
    <property type="protein sequence ID" value="MBZ5488504.1"/>
    <property type="molecule type" value="Genomic_DNA"/>
</dbReference>
<reference evidence="1" key="1">
    <citation type="submission" date="2020-06" db="EMBL/GenBank/DDBJ databases">
        <title>Whole Genome Sequence of Halomonas aquamarina MB598.</title>
        <authorList>
            <person name="Pervaiz M."/>
            <person name="Fariq A."/>
            <person name="Yasmin A."/>
            <person name="Welch M."/>
        </authorList>
    </citation>
    <scope>NUCLEOTIDE SEQUENCE</scope>
    <source>
        <strain evidence="1">MB598</strain>
    </source>
</reference>
<gene>
    <name evidence="1" type="ORF">HW452_13315</name>
</gene>
<comment type="caution">
    <text evidence="1">The sequence shown here is derived from an EMBL/GenBank/DDBJ whole genome shotgun (WGS) entry which is preliminary data.</text>
</comment>
<keyword evidence="2" id="KW-1185">Reference proteome</keyword>
<proteinExistence type="predicted"/>
<organism evidence="1 2">
    <name type="scientific">Vreelandella aquamarina</name>
    <dbReference type="NCBI Taxonomy" id="77097"/>
    <lineage>
        <taxon>Bacteria</taxon>
        <taxon>Pseudomonadati</taxon>
        <taxon>Pseudomonadota</taxon>
        <taxon>Gammaproteobacteria</taxon>
        <taxon>Oceanospirillales</taxon>
        <taxon>Halomonadaceae</taxon>
        <taxon>Vreelandella</taxon>
    </lineage>
</organism>
<evidence type="ECO:0000313" key="1">
    <source>
        <dbReference type="EMBL" id="MBZ5488504.1"/>
    </source>
</evidence>
<protein>
    <submittedName>
        <fullName evidence="1">DUF2170 family protein</fullName>
    </submittedName>
</protein>
<sequence>MNFTLHKEFAALTTSNDTGALSAAELYRLVTEATAQPESSELEWPDANLSLDEANQTLIWELHDYGNLTLTLSRSDQEWVAMTAIAAVESVTNPTELNEVLLRQGLALPLASIGIVTIDGRDFYVAYGQLFGDSKLASICAELHATASAAMEVAGLIQEHFS</sequence>
<accession>A0ACC5VX99</accession>